<dbReference type="AlphaFoldDB" id="A0A7W2FFE9"/>
<sequence length="77" mass="8887">MLALLVAWAIVMATTGLFDEFYGTICQYVAMIWLCVGIGVMLLKKIDFPLPRPDRIDVPGAFKMLWWATFWPRYLSN</sequence>
<keyword evidence="1" id="KW-0812">Transmembrane</keyword>
<evidence type="ECO:0000256" key="1">
    <source>
        <dbReference type="SAM" id="Phobius"/>
    </source>
</evidence>
<dbReference type="RefSeq" id="WP_182157645.1">
    <property type="nucleotide sequence ID" value="NZ_JACEZU010000023.1"/>
</dbReference>
<organism evidence="2 3">
    <name type="scientific">Rugamonas apoptosis</name>
    <dbReference type="NCBI Taxonomy" id="2758570"/>
    <lineage>
        <taxon>Bacteria</taxon>
        <taxon>Pseudomonadati</taxon>
        <taxon>Pseudomonadota</taxon>
        <taxon>Betaproteobacteria</taxon>
        <taxon>Burkholderiales</taxon>
        <taxon>Oxalobacteraceae</taxon>
        <taxon>Telluria group</taxon>
        <taxon>Rugamonas</taxon>
    </lineage>
</organism>
<dbReference type="EMBL" id="JACEZU010000023">
    <property type="protein sequence ID" value="MBA5690700.1"/>
    <property type="molecule type" value="Genomic_DNA"/>
</dbReference>
<evidence type="ECO:0000313" key="3">
    <source>
        <dbReference type="Proteomes" id="UP000573499"/>
    </source>
</evidence>
<keyword evidence="1" id="KW-1133">Transmembrane helix</keyword>
<dbReference type="Proteomes" id="UP000573499">
    <property type="component" value="Unassembled WGS sequence"/>
</dbReference>
<comment type="caution">
    <text evidence="2">The sequence shown here is derived from an EMBL/GenBank/DDBJ whole genome shotgun (WGS) entry which is preliminary data.</text>
</comment>
<name>A0A7W2FFE9_9BURK</name>
<feature type="transmembrane region" description="Helical" evidence="1">
    <location>
        <begin position="28"/>
        <end position="46"/>
    </location>
</feature>
<keyword evidence="3" id="KW-1185">Reference proteome</keyword>
<evidence type="ECO:0000313" key="2">
    <source>
        <dbReference type="EMBL" id="MBA5690700.1"/>
    </source>
</evidence>
<accession>A0A7W2FFE9</accession>
<reference evidence="2 3" key="1">
    <citation type="submission" date="2020-07" db="EMBL/GenBank/DDBJ databases">
        <title>Novel species isolated from subtropical streams in China.</title>
        <authorList>
            <person name="Lu H."/>
        </authorList>
    </citation>
    <scope>NUCLEOTIDE SEQUENCE [LARGE SCALE GENOMIC DNA]</scope>
    <source>
        <strain evidence="2 3">LX47W</strain>
    </source>
</reference>
<protein>
    <submittedName>
        <fullName evidence="2">Uncharacterized protein</fullName>
    </submittedName>
</protein>
<keyword evidence="1" id="KW-0472">Membrane</keyword>
<gene>
    <name evidence="2" type="ORF">H3H39_27055</name>
</gene>
<proteinExistence type="predicted"/>